<name>A0A8S5QAB6_9CAUD</name>
<accession>A0A8S5QAB6</accession>
<keyword evidence="1" id="KW-0472">Membrane</keyword>
<keyword evidence="1" id="KW-1133">Transmembrane helix</keyword>
<keyword evidence="1" id="KW-0812">Transmembrane</keyword>
<evidence type="ECO:0000256" key="1">
    <source>
        <dbReference type="SAM" id="Phobius"/>
    </source>
</evidence>
<dbReference type="EMBL" id="BK015613">
    <property type="protein sequence ID" value="DAE15866.1"/>
    <property type="molecule type" value="Genomic_DNA"/>
</dbReference>
<evidence type="ECO:0000313" key="2">
    <source>
        <dbReference type="EMBL" id="DAE15866.1"/>
    </source>
</evidence>
<sequence length="60" mass="6986">MLRINLYICSNIHVFSIFSINPIIFCLYSSFSIYPPYARFNTGSDSAIIEHLFFHVNLPQ</sequence>
<feature type="transmembrane region" description="Helical" evidence="1">
    <location>
        <begin position="12"/>
        <end position="34"/>
    </location>
</feature>
<protein>
    <submittedName>
        <fullName evidence="2">Uncharacterized protein</fullName>
    </submittedName>
</protein>
<organism evidence="2">
    <name type="scientific">Siphoviridae sp. ctu9a31</name>
    <dbReference type="NCBI Taxonomy" id="2825712"/>
    <lineage>
        <taxon>Viruses</taxon>
        <taxon>Duplodnaviria</taxon>
        <taxon>Heunggongvirae</taxon>
        <taxon>Uroviricota</taxon>
        <taxon>Caudoviricetes</taxon>
    </lineage>
</organism>
<proteinExistence type="predicted"/>
<reference evidence="2" key="1">
    <citation type="journal article" date="2021" name="Proc. Natl. Acad. Sci. U.S.A.">
        <title>A Catalog of Tens of Thousands of Viruses from Human Metagenomes Reveals Hidden Associations with Chronic Diseases.</title>
        <authorList>
            <person name="Tisza M.J."/>
            <person name="Buck C.B."/>
        </authorList>
    </citation>
    <scope>NUCLEOTIDE SEQUENCE</scope>
    <source>
        <strain evidence="2">Ctu9a31</strain>
    </source>
</reference>